<sequence length="381" mass="44294">RSKWMARNPGLEIRRTELAKLGSQAFQLALTPENIKASFQRTGIWPLDHNVLSNDMRPSEAFDVEEDEVTIVENILRMVGVEDADVQRCLEELAKNVVGNEENQKTREEHVESTCFGMPSDFRQPQTLNEEDDHLSSATHVSQTQEATYIDDSMSLPTQFSAPQWIKEGAANLGMQIDFNNEEVSTSMPSPPSPLPSEVVHYYANTSEWGDHDANGLDKGNFEVDDFLANQDNQEVTCNQDENNQAYKPVSKFLKLPIEKVHTHVRLNDDAIRIGRQSQILTFDDYLHLLQEQETRKREIEDLKARKREQTNERKAQRLIEKEKKGQLKIERELKRQKKEEAQLQRKKENELKKEQAKISKEHDKRMKEWQQRQKDSDRQN</sequence>
<protein>
    <submittedName>
        <fullName evidence="2">Uncharacterized protein</fullName>
    </submittedName>
</protein>
<evidence type="ECO:0000313" key="2">
    <source>
        <dbReference type="EMBL" id="KAH9324028.1"/>
    </source>
</evidence>
<proteinExistence type="predicted"/>
<gene>
    <name evidence="2" type="ORF">KI387_004206</name>
</gene>
<dbReference type="AlphaFoldDB" id="A0AA38GLN9"/>
<reference evidence="2 3" key="1">
    <citation type="journal article" date="2021" name="Nat. Plants">
        <title>The Taxus genome provides insights into paclitaxel biosynthesis.</title>
        <authorList>
            <person name="Xiong X."/>
            <person name="Gou J."/>
            <person name="Liao Q."/>
            <person name="Li Y."/>
            <person name="Zhou Q."/>
            <person name="Bi G."/>
            <person name="Li C."/>
            <person name="Du R."/>
            <person name="Wang X."/>
            <person name="Sun T."/>
            <person name="Guo L."/>
            <person name="Liang H."/>
            <person name="Lu P."/>
            <person name="Wu Y."/>
            <person name="Zhang Z."/>
            <person name="Ro D.K."/>
            <person name="Shang Y."/>
            <person name="Huang S."/>
            <person name="Yan J."/>
        </authorList>
    </citation>
    <scope>NUCLEOTIDE SEQUENCE [LARGE SCALE GENOMIC DNA]</scope>
    <source>
        <strain evidence="2">Ta-2019</strain>
    </source>
</reference>
<dbReference type="Proteomes" id="UP000824469">
    <property type="component" value="Unassembled WGS sequence"/>
</dbReference>
<keyword evidence="3" id="KW-1185">Reference proteome</keyword>
<evidence type="ECO:0000313" key="3">
    <source>
        <dbReference type="Proteomes" id="UP000824469"/>
    </source>
</evidence>
<organism evidence="2 3">
    <name type="scientific">Taxus chinensis</name>
    <name type="common">Chinese yew</name>
    <name type="synonym">Taxus wallichiana var. chinensis</name>
    <dbReference type="NCBI Taxonomy" id="29808"/>
    <lineage>
        <taxon>Eukaryota</taxon>
        <taxon>Viridiplantae</taxon>
        <taxon>Streptophyta</taxon>
        <taxon>Embryophyta</taxon>
        <taxon>Tracheophyta</taxon>
        <taxon>Spermatophyta</taxon>
        <taxon>Pinopsida</taxon>
        <taxon>Pinidae</taxon>
        <taxon>Conifers II</taxon>
        <taxon>Cupressales</taxon>
        <taxon>Taxaceae</taxon>
        <taxon>Taxus</taxon>
    </lineage>
</organism>
<feature type="non-terminal residue" evidence="2">
    <location>
        <position position="381"/>
    </location>
</feature>
<dbReference type="EMBL" id="JAHRHJ020000002">
    <property type="protein sequence ID" value="KAH9324028.1"/>
    <property type="molecule type" value="Genomic_DNA"/>
</dbReference>
<evidence type="ECO:0000256" key="1">
    <source>
        <dbReference type="SAM" id="MobiDB-lite"/>
    </source>
</evidence>
<name>A0AA38GLN9_TAXCH</name>
<comment type="caution">
    <text evidence="2">The sequence shown here is derived from an EMBL/GenBank/DDBJ whole genome shotgun (WGS) entry which is preliminary data.</text>
</comment>
<feature type="region of interest" description="Disordered" evidence="1">
    <location>
        <begin position="301"/>
        <end position="381"/>
    </location>
</feature>
<feature type="non-terminal residue" evidence="2">
    <location>
        <position position="1"/>
    </location>
</feature>
<accession>A0AA38GLN9</accession>